<feature type="transmembrane region" description="Helical" evidence="8">
    <location>
        <begin position="385"/>
        <end position="404"/>
    </location>
</feature>
<comment type="similarity">
    <text evidence="8 9">Belongs to the MurJ/MviN family.</text>
</comment>
<feature type="transmembrane region" description="Helical" evidence="8">
    <location>
        <begin position="270"/>
        <end position="291"/>
    </location>
</feature>
<proteinExistence type="inferred from homology"/>
<comment type="function">
    <text evidence="8 9">Involved in peptidoglycan biosynthesis. Transports lipid-linked peptidoglycan precursors from the inner to the outer leaflet of the cytoplasmic membrane.</text>
</comment>
<dbReference type="PANTHER" id="PTHR47019">
    <property type="entry name" value="LIPID II FLIPPASE MURJ"/>
    <property type="match status" value="1"/>
</dbReference>
<keyword evidence="4 8" id="KW-0133">Cell shape</keyword>
<evidence type="ECO:0000256" key="8">
    <source>
        <dbReference type="HAMAP-Rule" id="MF_02078"/>
    </source>
</evidence>
<feature type="transmembrane region" description="Helical" evidence="8">
    <location>
        <begin position="56"/>
        <end position="79"/>
    </location>
</feature>
<dbReference type="GO" id="GO:0005886">
    <property type="term" value="C:plasma membrane"/>
    <property type="evidence" value="ECO:0007669"/>
    <property type="project" value="UniProtKB-SubCell"/>
</dbReference>
<dbReference type="GO" id="GO:0015648">
    <property type="term" value="F:lipid-linked peptidoglycan transporter activity"/>
    <property type="evidence" value="ECO:0007669"/>
    <property type="project" value="UniProtKB-UniRule"/>
</dbReference>
<feature type="transmembrane region" description="Helical" evidence="8">
    <location>
        <begin position="483"/>
        <end position="505"/>
    </location>
</feature>
<dbReference type="CDD" id="cd13123">
    <property type="entry name" value="MATE_MurJ_like"/>
    <property type="match status" value="1"/>
</dbReference>
<evidence type="ECO:0000256" key="9">
    <source>
        <dbReference type="PIRNR" id="PIRNR002869"/>
    </source>
</evidence>
<comment type="pathway">
    <text evidence="8">Cell wall biogenesis; peptidoglycan biosynthesis.</text>
</comment>
<evidence type="ECO:0000313" key="11">
    <source>
        <dbReference type="Proteomes" id="UP000322976"/>
    </source>
</evidence>
<keyword evidence="11" id="KW-1185">Reference proteome</keyword>
<dbReference type="RefSeq" id="WP_149545480.1">
    <property type="nucleotide sequence ID" value="NZ_VTPS01000011.1"/>
</dbReference>
<feature type="transmembrane region" description="Helical" evidence="8">
    <location>
        <begin position="12"/>
        <end position="29"/>
    </location>
</feature>
<feature type="transmembrane region" description="Helical" evidence="8">
    <location>
        <begin position="410"/>
        <end position="434"/>
    </location>
</feature>
<feature type="transmembrane region" description="Helical" evidence="8">
    <location>
        <begin position="312"/>
        <end position="331"/>
    </location>
</feature>
<evidence type="ECO:0000256" key="5">
    <source>
        <dbReference type="ARBA" id="ARBA00022984"/>
    </source>
</evidence>
<dbReference type="InterPro" id="IPR004268">
    <property type="entry name" value="MurJ"/>
</dbReference>
<sequence length="523" mass="56701">MDTEPHRTATRAAGLLMVTITASRILGFIRETTVANIFGTSYVTDAFYAAFTIPDLMYYLLIGGALSSGFIPVFTSYLANNREKEGWEVASIFISVVLCLLVVVTILGIIFAPYLVPLVAYKFRGETLALTIRLTRIMFSAVMMTAIAGLESGILNSYQEFTASAFGPIVYNIGIILGAVMLGTRFGVYGLAVGVVAGAFGNVLTQFFSTIRHAKGFFKFNLDVHNEGFKQIIALVIPALIGLSISQINLVVNQNIASGLAEGSITALRYANRLFQLPLGIFAMAISTAFFPSMTRQASIADYKSFKSTLSLGLRSIFFITIPSGVGLIVLSKPIVRLLFKSGSFTESDVAATAFALGFYSLGLFAHSAIQVITRGYYSIKDTRTPVIIGAMAVAFNVILNLIFVRYSNLALGGIAFSFSLSGILNMVVLLYILNKRLNGIETGRILMTIIKSTVSSLVMGAAAYYSYVYLSSIFGIESKLNQLIHTGGSIIIGVIVFAAMAYILRMDELNVVLDIIKRRIKK</sequence>
<evidence type="ECO:0000256" key="2">
    <source>
        <dbReference type="ARBA" id="ARBA00022475"/>
    </source>
</evidence>
<keyword evidence="8 9" id="KW-0813">Transport</keyword>
<comment type="subcellular location">
    <subcellularLocation>
        <location evidence="1 8">Cell membrane</location>
        <topology evidence="1 8">Multi-pass membrane protein</topology>
    </subcellularLocation>
</comment>
<evidence type="ECO:0000256" key="7">
    <source>
        <dbReference type="ARBA" id="ARBA00023136"/>
    </source>
</evidence>
<dbReference type="EMBL" id="VTPS01000011">
    <property type="protein sequence ID" value="TZE81717.1"/>
    <property type="molecule type" value="Genomic_DNA"/>
</dbReference>
<dbReference type="GO" id="GO:0071555">
    <property type="term" value="P:cell wall organization"/>
    <property type="evidence" value="ECO:0007669"/>
    <property type="project" value="UniProtKB-UniRule"/>
</dbReference>
<dbReference type="GO" id="GO:0034204">
    <property type="term" value="P:lipid translocation"/>
    <property type="evidence" value="ECO:0007669"/>
    <property type="project" value="TreeGrafter"/>
</dbReference>
<dbReference type="UniPathway" id="UPA00219"/>
<dbReference type="GO" id="GO:0008360">
    <property type="term" value="P:regulation of cell shape"/>
    <property type="evidence" value="ECO:0007669"/>
    <property type="project" value="UniProtKB-UniRule"/>
</dbReference>
<keyword evidence="2 8" id="KW-1003">Cell membrane</keyword>
<evidence type="ECO:0000256" key="4">
    <source>
        <dbReference type="ARBA" id="ARBA00022960"/>
    </source>
</evidence>
<keyword evidence="5 8" id="KW-0573">Peptidoglycan synthesis</keyword>
<keyword evidence="3 8" id="KW-0812">Transmembrane</keyword>
<evidence type="ECO:0000256" key="3">
    <source>
        <dbReference type="ARBA" id="ARBA00022692"/>
    </source>
</evidence>
<dbReference type="Pfam" id="PF03023">
    <property type="entry name" value="MurJ"/>
    <property type="match status" value="1"/>
</dbReference>
<name>A0A5D8QBI9_9THEO</name>
<dbReference type="HAMAP" id="MF_02078">
    <property type="entry name" value="MurJ_MviN"/>
    <property type="match status" value="1"/>
</dbReference>
<dbReference type="Proteomes" id="UP000322976">
    <property type="component" value="Unassembled WGS sequence"/>
</dbReference>
<dbReference type="GO" id="GO:0009252">
    <property type="term" value="P:peptidoglycan biosynthetic process"/>
    <property type="evidence" value="ECO:0007669"/>
    <property type="project" value="UniProtKB-UniRule"/>
</dbReference>
<evidence type="ECO:0000313" key="10">
    <source>
        <dbReference type="EMBL" id="TZE81717.1"/>
    </source>
</evidence>
<comment type="caution">
    <text evidence="10">The sequence shown here is derived from an EMBL/GenBank/DDBJ whole genome shotgun (WGS) entry which is preliminary data.</text>
</comment>
<evidence type="ECO:0000256" key="1">
    <source>
        <dbReference type="ARBA" id="ARBA00004651"/>
    </source>
</evidence>
<feature type="transmembrane region" description="Helical" evidence="8">
    <location>
        <begin position="91"/>
        <end position="116"/>
    </location>
</feature>
<gene>
    <name evidence="8 10" type="primary">murJ</name>
    <name evidence="10" type="ORF">FWJ32_08250</name>
</gene>
<evidence type="ECO:0000256" key="6">
    <source>
        <dbReference type="ARBA" id="ARBA00022989"/>
    </source>
</evidence>
<organism evidence="10 11">
    <name type="scientific">Calorimonas adulescens</name>
    <dbReference type="NCBI Taxonomy" id="2606906"/>
    <lineage>
        <taxon>Bacteria</taxon>
        <taxon>Bacillati</taxon>
        <taxon>Bacillota</taxon>
        <taxon>Clostridia</taxon>
        <taxon>Thermoanaerobacterales</taxon>
        <taxon>Thermoanaerobacteraceae</taxon>
        <taxon>Calorimonas</taxon>
    </lineage>
</organism>
<accession>A0A5D8QBI9</accession>
<feature type="transmembrane region" description="Helical" evidence="8">
    <location>
        <begin position="351"/>
        <end position="373"/>
    </location>
</feature>
<feature type="transmembrane region" description="Helical" evidence="8">
    <location>
        <begin position="446"/>
        <end position="471"/>
    </location>
</feature>
<dbReference type="PANTHER" id="PTHR47019:SF1">
    <property type="entry name" value="LIPID II FLIPPASE MURJ"/>
    <property type="match status" value="1"/>
</dbReference>
<dbReference type="PIRSF" id="PIRSF002869">
    <property type="entry name" value="MviN"/>
    <property type="match status" value="1"/>
</dbReference>
<keyword evidence="6 8" id="KW-1133">Transmembrane helix</keyword>
<feature type="transmembrane region" description="Helical" evidence="8">
    <location>
        <begin position="232"/>
        <end position="250"/>
    </location>
</feature>
<feature type="transmembrane region" description="Helical" evidence="8">
    <location>
        <begin position="188"/>
        <end position="211"/>
    </location>
</feature>
<reference evidence="10 11" key="1">
    <citation type="submission" date="2019-08" db="EMBL/GenBank/DDBJ databases">
        <title>Calorimonas adulescens gen. nov., sp. nov., an anaerobic thermophilic bacterium from Sakhalin hot spring.</title>
        <authorList>
            <person name="Khomyakova M.A."/>
            <person name="Merkel A.Y."/>
            <person name="Novikov A."/>
            <person name="Bonch-Osmolovskaya E.A."/>
            <person name="Slobodkin A.I."/>
        </authorList>
    </citation>
    <scope>NUCLEOTIDE SEQUENCE [LARGE SCALE GENOMIC DNA]</scope>
    <source>
        <strain evidence="10 11">A05MB</strain>
    </source>
</reference>
<dbReference type="InterPro" id="IPR051050">
    <property type="entry name" value="Lipid_II_flippase_MurJ/MviN"/>
</dbReference>
<dbReference type="PRINTS" id="PR01806">
    <property type="entry name" value="VIRFACTRMVIN"/>
</dbReference>
<keyword evidence="7 8" id="KW-0472">Membrane</keyword>
<feature type="transmembrane region" description="Helical" evidence="8">
    <location>
        <begin position="161"/>
        <end position="182"/>
    </location>
</feature>
<protein>
    <recommendedName>
        <fullName evidence="8">Probable lipid II flippase MurJ</fullName>
    </recommendedName>
</protein>
<dbReference type="NCBIfam" id="TIGR01695">
    <property type="entry name" value="murJ_mviN"/>
    <property type="match status" value="1"/>
</dbReference>
<keyword evidence="8 9" id="KW-0961">Cell wall biogenesis/degradation</keyword>
<feature type="transmembrane region" description="Helical" evidence="8">
    <location>
        <begin position="128"/>
        <end position="149"/>
    </location>
</feature>
<dbReference type="AlphaFoldDB" id="A0A5D8QBI9"/>